<keyword evidence="2" id="KW-1185">Reference proteome</keyword>
<organism evidence="1 2">
    <name type="scientific">Campylobacter iguaniorum</name>
    <dbReference type="NCBI Taxonomy" id="1244531"/>
    <lineage>
        <taxon>Bacteria</taxon>
        <taxon>Pseudomonadati</taxon>
        <taxon>Campylobacterota</taxon>
        <taxon>Epsilonproteobacteria</taxon>
        <taxon>Campylobacterales</taxon>
        <taxon>Campylobacteraceae</taxon>
        <taxon>Campylobacter</taxon>
    </lineage>
</organism>
<dbReference type="AlphaFoldDB" id="A0A076FCF3"/>
<dbReference type="RefSeq" id="WP_041572727.1">
    <property type="nucleotide sequence ID" value="NZ_CP009044.1"/>
</dbReference>
<dbReference type="KEGG" id="caj:CIG1485E_a0086"/>
<evidence type="ECO:0000313" key="1">
    <source>
        <dbReference type="EMBL" id="AII15611.1"/>
    </source>
</evidence>
<proteinExistence type="predicted"/>
<sequence>MNKDLSRLYLEMVVSDVPLSDELIEEPDDCHTYFNFIIYENRYESRKHIGSLGILKIDYEEFGLFESLDCHSDAVALLDLFQNIKNATLKTKYRKNLNTLTGHLQFI</sequence>
<dbReference type="HOGENOM" id="CLU_2205182_0_0_7"/>
<keyword evidence="1" id="KW-0614">Plasmid</keyword>
<dbReference type="Proteomes" id="UP000028486">
    <property type="component" value="Plasmid pCIG1485E"/>
</dbReference>
<name>A0A076FCF3_9BACT</name>
<gene>
    <name evidence="1" type="ORF">CIG1485E_a0086</name>
</gene>
<dbReference type="EMBL" id="CP009044">
    <property type="protein sequence ID" value="AII15611.1"/>
    <property type="molecule type" value="Genomic_DNA"/>
</dbReference>
<geneLocation type="plasmid" evidence="1 2">
    <name>pCIG1485E</name>
</geneLocation>
<protein>
    <submittedName>
        <fullName evidence="1">Uncharacterized protein</fullName>
    </submittedName>
</protein>
<reference evidence="1 2" key="1">
    <citation type="journal article" date="2014" name="Genome Announc.">
        <title>Complete Genome Sequence of Campylobacter iguaniorum Strain 1485ET, Isolated from a Bearded Dragon (Pogona vitticeps).</title>
        <authorList>
            <person name="Gilbert M.J."/>
            <person name="Miller W.G."/>
            <person name="Yee E."/>
            <person name="Kik M."/>
            <person name="Wagenaar J.A."/>
            <person name="Duim B."/>
        </authorList>
    </citation>
    <scope>NUCLEOTIDE SEQUENCE [LARGE SCALE GENOMIC DNA]</scope>
    <source>
        <strain evidence="1 2">1485E</strain>
        <plasmid evidence="1">pCIG1485E</plasmid>
    </source>
</reference>
<accession>A0A076FCF3</accession>
<evidence type="ECO:0000313" key="2">
    <source>
        <dbReference type="Proteomes" id="UP000028486"/>
    </source>
</evidence>